<evidence type="ECO:0008006" key="4">
    <source>
        <dbReference type="Google" id="ProtNLM"/>
    </source>
</evidence>
<accession>A0ABY4TQU7</accession>
<organism evidence="2 3">
    <name type="scientific">Sphingomonas donggukensis</name>
    <dbReference type="NCBI Taxonomy" id="2949093"/>
    <lineage>
        <taxon>Bacteria</taxon>
        <taxon>Pseudomonadati</taxon>
        <taxon>Pseudomonadota</taxon>
        <taxon>Alphaproteobacteria</taxon>
        <taxon>Sphingomonadales</taxon>
        <taxon>Sphingomonadaceae</taxon>
        <taxon>Sphingomonas</taxon>
    </lineage>
</organism>
<evidence type="ECO:0000313" key="3">
    <source>
        <dbReference type="Proteomes" id="UP001055580"/>
    </source>
</evidence>
<name>A0ABY4TQU7_9SPHN</name>
<dbReference type="EMBL" id="CP098401">
    <property type="protein sequence ID" value="URW74760.1"/>
    <property type="molecule type" value="Genomic_DNA"/>
</dbReference>
<reference evidence="2" key="1">
    <citation type="submission" date="2022-05" db="EMBL/GenBank/DDBJ databases">
        <title>Sphingomonas sp. strain RMG20 Genome sequencing and assembly.</title>
        <authorList>
            <person name="Kim I."/>
        </authorList>
    </citation>
    <scope>NUCLEOTIDE SEQUENCE</scope>
    <source>
        <strain evidence="2">RMG20</strain>
    </source>
</reference>
<keyword evidence="1" id="KW-0732">Signal</keyword>
<protein>
    <recommendedName>
        <fullName evidence="4">Type 1 fimbrial protein</fullName>
    </recommendedName>
</protein>
<dbReference type="RefSeq" id="WP_250749717.1">
    <property type="nucleotide sequence ID" value="NZ_CP098401.1"/>
</dbReference>
<feature type="signal peptide" evidence="1">
    <location>
        <begin position="1"/>
        <end position="21"/>
    </location>
</feature>
<feature type="chain" id="PRO_5047508643" description="Type 1 fimbrial protein" evidence="1">
    <location>
        <begin position="22"/>
        <end position="152"/>
    </location>
</feature>
<dbReference type="Proteomes" id="UP001055580">
    <property type="component" value="Chromosome"/>
</dbReference>
<sequence>MRYLIPSLLLPAMIAASPAAAADVVFTGALVNSCVLNVGTPGVLGPSSDGQTLSSETGTGVAAVLAVVAVGSAPTLSFSAPSLTTPAGFSGTATTAIRYQALSGHTQAYTSGASSMSGGALLDTITVNSRVQSASGFASGLYTVRTVVTCQQ</sequence>
<proteinExistence type="predicted"/>
<evidence type="ECO:0000256" key="1">
    <source>
        <dbReference type="SAM" id="SignalP"/>
    </source>
</evidence>
<gene>
    <name evidence="2" type="ORF">M9980_09250</name>
</gene>
<keyword evidence="3" id="KW-1185">Reference proteome</keyword>
<evidence type="ECO:0000313" key="2">
    <source>
        <dbReference type="EMBL" id="URW74760.1"/>
    </source>
</evidence>